<name>C1FJ19_MICCC</name>
<dbReference type="eggNOG" id="KOG4410">
    <property type="taxonomic scope" value="Eukaryota"/>
</dbReference>
<evidence type="ECO:0008006" key="3">
    <source>
        <dbReference type="Google" id="ProtNLM"/>
    </source>
</evidence>
<reference evidence="1 2" key="1">
    <citation type="journal article" date="2009" name="Science">
        <title>Green evolution and dynamic adaptations revealed by genomes of the marine picoeukaryotes Micromonas.</title>
        <authorList>
            <person name="Worden A.Z."/>
            <person name="Lee J.H."/>
            <person name="Mock T."/>
            <person name="Rouze P."/>
            <person name="Simmons M.P."/>
            <person name="Aerts A.L."/>
            <person name="Allen A.E."/>
            <person name="Cuvelier M.L."/>
            <person name="Derelle E."/>
            <person name="Everett M.V."/>
            <person name="Foulon E."/>
            <person name="Grimwood J."/>
            <person name="Gundlach H."/>
            <person name="Henrissat B."/>
            <person name="Napoli C."/>
            <person name="McDonald S.M."/>
            <person name="Parker M.S."/>
            <person name="Rombauts S."/>
            <person name="Salamov A."/>
            <person name="Von Dassow P."/>
            <person name="Badger J.H."/>
            <person name="Coutinho P.M."/>
            <person name="Demir E."/>
            <person name="Dubchak I."/>
            <person name="Gentemann C."/>
            <person name="Eikrem W."/>
            <person name="Gready J.E."/>
            <person name="John U."/>
            <person name="Lanier W."/>
            <person name="Lindquist E.A."/>
            <person name="Lucas S."/>
            <person name="Mayer K.F."/>
            <person name="Moreau H."/>
            <person name="Not F."/>
            <person name="Otillar R."/>
            <person name="Panaud O."/>
            <person name="Pangilinan J."/>
            <person name="Paulsen I."/>
            <person name="Piegu B."/>
            <person name="Poliakov A."/>
            <person name="Robbens S."/>
            <person name="Schmutz J."/>
            <person name="Toulza E."/>
            <person name="Wyss T."/>
            <person name="Zelensky A."/>
            <person name="Zhou K."/>
            <person name="Armbrust E.V."/>
            <person name="Bhattacharya D."/>
            <person name="Goodenough U.W."/>
            <person name="Van de Peer Y."/>
            <person name="Grigoriev I.V."/>
        </authorList>
    </citation>
    <scope>NUCLEOTIDE SEQUENCE [LARGE SCALE GENOMIC DNA]</scope>
    <source>
        <strain evidence="2">RCC299 / NOUM17</strain>
    </source>
</reference>
<proteinExistence type="predicted"/>
<dbReference type="RefSeq" id="XP_002509254.1">
    <property type="nucleotide sequence ID" value="XM_002509208.1"/>
</dbReference>
<dbReference type="Pfam" id="PF01812">
    <property type="entry name" value="5-FTHF_cyc-lig"/>
    <property type="match status" value="1"/>
</dbReference>
<dbReference type="OrthoDB" id="433414at2759"/>
<sequence>MSKPAARWEGRNVTKDQVRARVWGALESSGAAVGSPWSAIPNYKGADDAARILAGLPEFREAQVVKSNPDPAQGPFRLAALRAGKKLYTPVPELVQDTPFVLLDPEVLAHNGVAFEEVENASGFLQHGLRVEFRDIEPIDFFVVGCVAVTRAGGRTGKGAGFADLELGIMRHYGSVTPTTPIATTVHDLQVVDDGDVVMEAHDTPLDYVATPGGLITTKTTMPRPGKLDWNAVREDQYRDIPFLRNLRGELAGY</sequence>
<dbReference type="KEGG" id="mis:MICPUN_63145"/>
<dbReference type="OMA" id="VEIHWIV"/>
<dbReference type="InterPro" id="IPR002698">
    <property type="entry name" value="FTHF_cligase"/>
</dbReference>
<dbReference type="Gene3D" id="3.40.50.10420">
    <property type="entry name" value="NagB/RpiA/CoA transferase-like"/>
    <property type="match status" value="1"/>
</dbReference>
<evidence type="ECO:0000313" key="2">
    <source>
        <dbReference type="Proteomes" id="UP000002009"/>
    </source>
</evidence>
<dbReference type="AlphaFoldDB" id="C1FJ19"/>
<dbReference type="SUPFAM" id="SSF100950">
    <property type="entry name" value="NagB/RpiA/CoA transferase-like"/>
    <property type="match status" value="1"/>
</dbReference>
<gene>
    <name evidence="1" type="ORF">MICPUN_63145</name>
</gene>
<dbReference type="InParanoid" id="C1FJ19"/>
<dbReference type="InterPro" id="IPR024185">
    <property type="entry name" value="FTHF_cligase-like_sf"/>
</dbReference>
<dbReference type="GeneID" id="8247908"/>
<dbReference type="InterPro" id="IPR037171">
    <property type="entry name" value="NagB/RpiA_transferase-like"/>
</dbReference>
<dbReference type="Proteomes" id="UP000002009">
    <property type="component" value="Chromosome 12"/>
</dbReference>
<organism evidence="1 2">
    <name type="scientific">Micromonas commoda (strain RCC299 / NOUM17 / CCMP2709)</name>
    <name type="common">Picoplanktonic green alga</name>
    <dbReference type="NCBI Taxonomy" id="296587"/>
    <lineage>
        <taxon>Eukaryota</taxon>
        <taxon>Viridiplantae</taxon>
        <taxon>Chlorophyta</taxon>
        <taxon>Mamiellophyceae</taxon>
        <taxon>Mamiellales</taxon>
        <taxon>Mamiellaceae</taxon>
        <taxon>Micromonas</taxon>
    </lineage>
</organism>
<protein>
    <recommendedName>
        <fullName evidence="3">5-formyltetrahydrofolate cyclo-ligase</fullName>
    </recommendedName>
</protein>
<accession>C1FJ19</accession>
<dbReference type="PANTHER" id="PTHR13017">
    <property type="entry name" value="5-FORMYLTETRAHYDROFOLATE CYCLO-LIGASE-RELATED"/>
    <property type="match status" value="1"/>
</dbReference>
<dbReference type="GO" id="GO:0005737">
    <property type="term" value="C:cytoplasm"/>
    <property type="evidence" value="ECO:0007669"/>
    <property type="project" value="TreeGrafter"/>
</dbReference>
<dbReference type="PANTHER" id="PTHR13017:SF0">
    <property type="entry name" value="METHENYLTETRAHYDROFOLATE SYNTHASE DOMAIN-CONTAINING PROTEIN"/>
    <property type="match status" value="1"/>
</dbReference>
<dbReference type="STRING" id="296587.C1FJ19"/>
<keyword evidence="2" id="KW-1185">Reference proteome</keyword>
<dbReference type="EMBL" id="CP001577">
    <property type="protein sequence ID" value="ACO70512.1"/>
    <property type="molecule type" value="Genomic_DNA"/>
</dbReference>
<evidence type="ECO:0000313" key="1">
    <source>
        <dbReference type="EMBL" id="ACO70512.1"/>
    </source>
</evidence>